<dbReference type="Pfam" id="PF07715">
    <property type="entry name" value="Plug"/>
    <property type="match status" value="1"/>
</dbReference>
<proteinExistence type="inferred from homology"/>
<dbReference type="EMBL" id="CP083685">
    <property type="protein sequence ID" value="UYU89628.1"/>
    <property type="molecule type" value="Genomic_DNA"/>
</dbReference>
<dbReference type="PROSITE" id="PS52016">
    <property type="entry name" value="TONB_DEPENDENT_REC_3"/>
    <property type="match status" value="1"/>
</dbReference>
<evidence type="ECO:0000313" key="4">
    <source>
        <dbReference type="EMBL" id="UYU89628.1"/>
    </source>
</evidence>
<dbReference type="Proteomes" id="UP000500882">
    <property type="component" value="Chromosome"/>
</dbReference>
<dbReference type="NCBIfam" id="TIGR04056">
    <property type="entry name" value="OMP_RagA_SusC"/>
    <property type="match status" value="1"/>
</dbReference>
<keyword evidence="1" id="KW-0812">Transmembrane</keyword>
<dbReference type="Proteomes" id="UP001162960">
    <property type="component" value="Chromosome"/>
</dbReference>
<organism evidence="3 5">
    <name type="scientific">Bacteroides thetaiotaomicron</name>
    <dbReference type="NCBI Taxonomy" id="818"/>
    <lineage>
        <taxon>Bacteria</taxon>
        <taxon>Pseudomonadati</taxon>
        <taxon>Bacteroidota</taxon>
        <taxon>Bacteroidia</taxon>
        <taxon>Bacteroidales</taxon>
        <taxon>Bacteroidaceae</taxon>
        <taxon>Bacteroides</taxon>
    </lineage>
</organism>
<protein>
    <submittedName>
        <fullName evidence="3">SusC/RagA family TonB-linked outer membrane protein</fullName>
    </submittedName>
    <submittedName>
        <fullName evidence="4">TonB-dependent receptor</fullName>
    </submittedName>
</protein>
<comment type="similarity">
    <text evidence="1">Belongs to the TonB-dependent receptor family.</text>
</comment>
<accession>A0A139JRK5</accession>
<dbReference type="NCBIfam" id="TIGR04057">
    <property type="entry name" value="SusC_RagA_signa"/>
    <property type="match status" value="1"/>
</dbReference>
<keyword evidence="1" id="KW-0998">Cell outer membrane</keyword>
<sequence length="1029" mass="115856">MRNNFLLIVLIMALIPLTSYSQDNKKKQFTVAGVVIDKTGEPLPGTTIYVKNAPGVGTSADMDGKFSIKVDANQILVIQAIGMKSIEKLVTKDEMTLKVTLEEDDTKLDEVVVTGMTSQKKISVVGAISTIDVAQLSTPGTSLNNMIGGRLAGVITMQSSGEPGKNISNFWIRGISTFGASSGALVLIDGIEGRLEDIDPDDVKSFSILKDASATAVYGTRGANGVVLVTTKRGETGKLTITGRATLKVSHIKRLPEYLGAYDYALLANEARAMSGEDDLYSRLELDLIKYNLDKDLYPDVNWIDEIMKRTSIQQNYYINAQGGGDIARYYLSLGYQDEGAAYRQEDNLFKKPLSYKKITYRANIDMNLTKTTKVYFGLDGYISNYTSPGGQNTNTVWSAVRQLTPLMFPKTYSDGTFPSYGKHDLASPYVMLNNTGYTQDETQRNMLTLKLEQKFGGFLKGMTASVQAMSENINYFNEGRYIWPDLYRATGRSSQGVLIKTLRTAKENMKYTQNNNRYRKYYMEAKANWDRTFGLHSLGALALYYMEDVHNTQWKYDAMGINAIPQRRQNLSGRVSYGYNNCYFIDANFGYTGSAQFEKGKRFGFFPSIAVGWVPTSYNWVNEAIPWLSFLKFRGSYGQVGNDQISGDRFPYLTLINDNAASYWGYRERGITETVKGADNLQWEVAKKLNFGIDAKFFHDKLSVTVDFFRDTRDHIFQDRVTLPKFVGMVTVPKSNVGKMHSYGSDGNFEFFHQINKDMSFTVRGNYTFSQNIIDYYEENKLPYDYLSVTGKPFNILRGYIAEGLFSSKEEINTSADQSGFGRIRPGDIKYRDVNGDGIINDDDKVPLSYSNQLPRVMYGFGADFHWKDLTLSFLFKGSAKVDYYRSGLGNDAGWIPFYNGELGNVIKLANNPKNRWTPAWYSGTTATENPHAEFPRLSYGGNTNNSQLSSFWKRNGSFLRFQELSLKYNLKTPWIKKTGLSSVDLEFVANNLFTIDKVKYFDPEQASANGAAYPIPATYTFQVYLKF</sequence>
<reference evidence="3 5" key="1">
    <citation type="submission" date="2020-02" db="EMBL/GenBank/DDBJ databases">
        <title>Whole-genome sequencing and comparative analysis of the genomes of Bacteroides thetaiotaomicron and Escherichia coli isolated from a healthy resident in Vietnam.</title>
        <authorList>
            <person name="Mohsin M."/>
            <person name="Tanaka K."/>
            <person name="Kawahara R."/>
            <person name="Kondo S."/>
            <person name="Noguchi H."/>
            <person name="Motooka D."/>
            <person name="Nakamura S."/>
            <person name="Khong D.T."/>
            <person name="Nguyen T.N."/>
            <person name="Tran H.T."/>
            <person name="Yamamoto Y."/>
        </authorList>
    </citation>
    <scope>NUCLEOTIDE SEQUENCE [LARGE SCALE GENOMIC DNA]</scope>
    <source>
        <strain evidence="3 5">F9-2</strain>
    </source>
</reference>
<dbReference type="Gene3D" id="2.170.130.10">
    <property type="entry name" value="TonB-dependent receptor, plug domain"/>
    <property type="match status" value="1"/>
</dbReference>
<keyword evidence="1" id="KW-1134">Transmembrane beta strand</keyword>
<dbReference type="InterPro" id="IPR012910">
    <property type="entry name" value="Plug_dom"/>
</dbReference>
<dbReference type="RefSeq" id="WP_022471535.1">
    <property type="nucleotide sequence ID" value="NZ_AP022660.1"/>
</dbReference>
<dbReference type="AlphaFoldDB" id="A0A139JRK5"/>
<dbReference type="Pfam" id="PF13715">
    <property type="entry name" value="CarbopepD_reg_2"/>
    <property type="match status" value="1"/>
</dbReference>
<dbReference type="SUPFAM" id="SSF49464">
    <property type="entry name" value="Carboxypeptidase regulatory domain-like"/>
    <property type="match status" value="1"/>
</dbReference>
<dbReference type="EMBL" id="AP022660">
    <property type="protein sequence ID" value="BCA48841.1"/>
    <property type="molecule type" value="Genomic_DNA"/>
</dbReference>
<dbReference type="GO" id="GO:0009279">
    <property type="term" value="C:cell outer membrane"/>
    <property type="evidence" value="ECO:0007669"/>
    <property type="project" value="UniProtKB-SubCell"/>
</dbReference>
<feature type="domain" description="TonB-dependent receptor plug" evidence="2">
    <location>
        <begin position="121"/>
        <end position="226"/>
    </location>
</feature>
<evidence type="ECO:0000256" key="1">
    <source>
        <dbReference type="PROSITE-ProRule" id="PRU01360"/>
    </source>
</evidence>
<dbReference type="InterPro" id="IPR023997">
    <property type="entry name" value="TonB-dep_OMP_SusC/RagA_CS"/>
</dbReference>
<comment type="subcellular location">
    <subcellularLocation>
        <location evidence="1">Cell outer membrane</location>
        <topology evidence="1">Multi-pass membrane protein</topology>
    </subcellularLocation>
</comment>
<dbReference type="SUPFAM" id="SSF56935">
    <property type="entry name" value="Porins"/>
    <property type="match status" value="1"/>
</dbReference>
<keyword evidence="1" id="KW-0813">Transport</keyword>
<evidence type="ECO:0000259" key="2">
    <source>
        <dbReference type="Pfam" id="PF07715"/>
    </source>
</evidence>
<dbReference type="InterPro" id="IPR023996">
    <property type="entry name" value="TonB-dep_OMP_SusC/RagA"/>
</dbReference>
<keyword evidence="4" id="KW-0675">Receptor</keyword>
<keyword evidence="1" id="KW-0472">Membrane</keyword>
<dbReference type="InterPro" id="IPR039426">
    <property type="entry name" value="TonB-dep_rcpt-like"/>
</dbReference>
<reference evidence="4" key="2">
    <citation type="submission" date="2021-06" db="EMBL/GenBank/DDBJ databases">
        <title>Interrogation of the integrated mobile genetic elements in gut-associated Bacteroides with a consensus prediction approach.</title>
        <authorList>
            <person name="Campbell D.E."/>
            <person name="Leigh J.R."/>
            <person name="Kim T."/>
            <person name="England W."/>
            <person name="Whitaker R.J."/>
            <person name="Degnan P.H."/>
        </authorList>
    </citation>
    <scope>NUCLEOTIDE SEQUENCE</scope>
    <source>
        <strain evidence="4">VPI-3443</strain>
    </source>
</reference>
<dbReference type="FunFam" id="2.170.130.10:FF:000003">
    <property type="entry name" value="SusC/RagA family TonB-linked outer membrane protein"/>
    <property type="match status" value="1"/>
</dbReference>
<dbReference type="Gene3D" id="2.60.40.1120">
    <property type="entry name" value="Carboxypeptidase-like, regulatory domain"/>
    <property type="match status" value="1"/>
</dbReference>
<evidence type="ECO:0000313" key="5">
    <source>
        <dbReference type="Proteomes" id="UP000500882"/>
    </source>
</evidence>
<gene>
    <name evidence="3" type="ORF">BatF92_07830</name>
    <name evidence="4" type="ORF">KQP74_16955</name>
</gene>
<dbReference type="InterPro" id="IPR037066">
    <property type="entry name" value="Plug_dom_sf"/>
</dbReference>
<dbReference type="InterPro" id="IPR008969">
    <property type="entry name" value="CarboxyPept-like_regulatory"/>
</dbReference>
<name>A0A139JRK5_BACT4</name>
<evidence type="ECO:0000313" key="3">
    <source>
        <dbReference type="EMBL" id="BCA48841.1"/>
    </source>
</evidence>